<dbReference type="Proteomes" id="UP001642483">
    <property type="component" value="Unassembled WGS sequence"/>
</dbReference>
<keyword evidence="4" id="KW-0175">Coiled coil</keyword>
<dbReference type="PROSITE" id="PS50011">
    <property type="entry name" value="PROTEIN_KINASE_DOM"/>
    <property type="match status" value="1"/>
</dbReference>
<dbReference type="PANTHER" id="PTHR44329:SF291">
    <property type="entry name" value="PROTEIN KINASE DOMAIN-CONTAINING PROTEIN"/>
    <property type="match status" value="1"/>
</dbReference>
<feature type="coiled-coil region" evidence="4">
    <location>
        <begin position="508"/>
        <end position="545"/>
    </location>
</feature>
<evidence type="ECO:0000256" key="4">
    <source>
        <dbReference type="SAM" id="Coils"/>
    </source>
</evidence>
<dbReference type="SUPFAM" id="SSF56112">
    <property type="entry name" value="Protein kinase-like (PK-like)"/>
    <property type="match status" value="1"/>
</dbReference>
<feature type="region of interest" description="Disordered" evidence="5">
    <location>
        <begin position="92"/>
        <end position="252"/>
    </location>
</feature>
<comment type="caution">
    <text evidence="7">The sequence shown here is derived from an EMBL/GenBank/DDBJ whole genome shotgun (WGS) entry which is preliminary data.</text>
</comment>
<reference evidence="7 8" key="1">
    <citation type="submission" date="2024-02" db="EMBL/GenBank/DDBJ databases">
        <authorList>
            <person name="Daric V."/>
            <person name="Darras S."/>
        </authorList>
    </citation>
    <scope>NUCLEOTIDE SEQUENCE [LARGE SCALE GENOMIC DNA]</scope>
</reference>
<dbReference type="InterPro" id="IPR017441">
    <property type="entry name" value="Protein_kinase_ATP_BS"/>
</dbReference>
<feature type="domain" description="Protein kinase" evidence="6">
    <location>
        <begin position="561"/>
        <end position="854"/>
    </location>
</feature>
<dbReference type="Pfam" id="PF00069">
    <property type="entry name" value="Pkinase"/>
    <property type="match status" value="1"/>
</dbReference>
<dbReference type="InterPro" id="IPR011009">
    <property type="entry name" value="Kinase-like_dom_sf"/>
</dbReference>
<evidence type="ECO:0000256" key="1">
    <source>
        <dbReference type="ARBA" id="ARBA00022741"/>
    </source>
</evidence>
<evidence type="ECO:0000313" key="7">
    <source>
        <dbReference type="EMBL" id="CAK8673203.1"/>
    </source>
</evidence>
<dbReference type="SMART" id="SM00220">
    <property type="entry name" value="S_TKc"/>
    <property type="match status" value="1"/>
</dbReference>
<evidence type="ECO:0000256" key="2">
    <source>
        <dbReference type="ARBA" id="ARBA00022840"/>
    </source>
</evidence>
<dbReference type="PANTHER" id="PTHR44329">
    <property type="entry name" value="SERINE/THREONINE-PROTEIN KINASE TNNI3K-RELATED"/>
    <property type="match status" value="1"/>
</dbReference>
<sequence length="904" mass="100871">MHSRYRFNPNRPARKGFLSTPANVGVKPHPSSRLASTMAAPQVNMSNIIYPKPCLSSSAESPSFVVRYPSNEEVTASQNGAFHHQSLSIGVLHGTNSSKHPSVAIKQRPSQTPQPGKAPTVIRTPAPQAPPHPKKPQTPGPRSPPQPAVVNVPKQQRPPPIVTLAQSQTQGAKMPQTGNPSPVNANKTSPKKSPQQGSSGSAKTSLTPSQTVNKSVPKRQSPPQRNQPVVPEHRGPPTRSLSEPHYSPVKVMESYSNQSDFVNGSVPTAVNCGVPAAQLQPPRYPVEHFMENRGNFDYLQEEDNEDEEKDVNVNNKVEKDEEEFFDQTEASTSESSFDENSYNYSKPPTRSPPRSGGSQWDTPTSRKQATLRQNSLPQQASSSFTARPKRQASHSAKPASILNIVQPVASTALGALIAGLDPSRDTSPRTSPEELSLFDVVSLYSQLQLSCQTYNIRMVEASVGLDDNRFEVIHHQEAADARRIFESARYDIGQQMWRDRKAELEDFLKIERERFKEFNRTKRELNQEKEKVRSLQDHINRLKTKDKMGPFWPPEKIKCILSREGLLGKGGFGSVRLAFVGAHGAVAIKCLALTGARQDIEAAESKIKAEIEMLRKASHKNVVRTFGYTRWPDALGILMEYMAGGSLYTLLLGKKRNGYYQVPHLPGLILLRICTDVACGVAFLHHDFESKRMTHGDLKPHNVLLTADLQCKIADFGGADLATCTTTSTLGLINGTGTSHEYTPMYSAPERLENTTARPRKAMDVYSTGLIFHAALSREAPFPRHMKRNEIVRFVCNGNRPEVDMIERHIERLDDEDEVEIFELIQDEMKKCWRQEPKERPTMAEVKENLQRLLSSQDMEMIRKDVDEIMQYMKISAKTMSAQQYRCGPVEELIPPSFTPIIDT</sequence>
<keyword evidence="2 3" id="KW-0067">ATP-binding</keyword>
<feature type="compositionally biased region" description="Acidic residues" evidence="5">
    <location>
        <begin position="300"/>
        <end position="309"/>
    </location>
</feature>
<dbReference type="PROSITE" id="PS00107">
    <property type="entry name" value="PROTEIN_KINASE_ATP"/>
    <property type="match status" value="1"/>
</dbReference>
<dbReference type="EMBL" id="CAWYQH010000002">
    <property type="protein sequence ID" value="CAK8673203.1"/>
    <property type="molecule type" value="Genomic_DNA"/>
</dbReference>
<feature type="region of interest" description="Disordered" evidence="5">
    <location>
        <begin position="300"/>
        <end position="398"/>
    </location>
</feature>
<accession>A0ABP0F575</accession>
<dbReference type="InterPro" id="IPR000719">
    <property type="entry name" value="Prot_kinase_dom"/>
</dbReference>
<organism evidence="7 8">
    <name type="scientific">Clavelina lepadiformis</name>
    <name type="common">Light-bulb sea squirt</name>
    <name type="synonym">Ascidia lepadiformis</name>
    <dbReference type="NCBI Taxonomy" id="159417"/>
    <lineage>
        <taxon>Eukaryota</taxon>
        <taxon>Metazoa</taxon>
        <taxon>Chordata</taxon>
        <taxon>Tunicata</taxon>
        <taxon>Ascidiacea</taxon>
        <taxon>Aplousobranchia</taxon>
        <taxon>Clavelinidae</taxon>
        <taxon>Clavelina</taxon>
    </lineage>
</organism>
<feature type="binding site" evidence="3">
    <location>
        <position position="589"/>
    </location>
    <ligand>
        <name>ATP</name>
        <dbReference type="ChEBI" id="CHEBI:30616"/>
    </ligand>
</feature>
<evidence type="ECO:0000259" key="6">
    <source>
        <dbReference type="PROSITE" id="PS50011"/>
    </source>
</evidence>
<evidence type="ECO:0000313" key="8">
    <source>
        <dbReference type="Proteomes" id="UP001642483"/>
    </source>
</evidence>
<feature type="region of interest" description="Disordered" evidence="5">
    <location>
        <begin position="1"/>
        <end position="32"/>
    </location>
</feature>
<feature type="compositionally biased region" description="Polar residues" evidence="5">
    <location>
        <begin position="359"/>
        <end position="385"/>
    </location>
</feature>
<feature type="compositionally biased region" description="Polar residues" evidence="5">
    <location>
        <begin position="328"/>
        <end position="344"/>
    </location>
</feature>
<dbReference type="InterPro" id="IPR008271">
    <property type="entry name" value="Ser/Thr_kinase_AS"/>
</dbReference>
<keyword evidence="1 3" id="KW-0547">Nucleotide-binding</keyword>
<proteinExistence type="predicted"/>
<feature type="compositionally biased region" description="Low complexity" evidence="5">
    <location>
        <begin position="345"/>
        <end position="358"/>
    </location>
</feature>
<dbReference type="Gene3D" id="1.10.510.10">
    <property type="entry name" value="Transferase(Phosphotransferase) domain 1"/>
    <property type="match status" value="1"/>
</dbReference>
<gene>
    <name evidence="7" type="ORF">CVLEPA_LOCUS3016</name>
</gene>
<feature type="coiled-coil region" evidence="4">
    <location>
        <begin position="593"/>
        <end position="620"/>
    </location>
</feature>
<dbReference type="PROSITE" id="PS00108">
    <property type="entry name" value="PROTEIN_KINASE_ST"/>
    <property type="match status" value="1"/>
</dbReference>
<evidence type="ECO:0000256" key="5">
    <source>
        <dbReference type="SAM" id="MobiDB-lite"/>
    </source>
</evidence>
<evidence type="ECO:0000256" key="3">
    <source>
        <dbReference type="PROSITE-ProRule" id="PRU10141"/>
    </source>
</evidence>
<dbReference type="InterPro" id="IPR051681">
    <property type="entry name" value="Ser/Thr_Kinases-Pseudokinases"/>
</dbReference>
<feature type="compositionally biased region" description="Polar residues" evidence="5">
    <location>
        <begin position="164"/>
        <end position="214"/>
    </location>
</feature>
<keyword evidence="8" id="KW-1185">Reference proteome</keyword>
<protein>
    <recommendedName>
        <fullName evidence="6">Protein kinase domain-containing protein</fullName>
    </recommendedName>
</protein>
<name>A0ABP0F575_CLALP</name>
<feature type="compositionally biased region" description="Pro residues" evidence="5">
    <location>
        <begin position="127"/>
        <end position="147"/>
    </location>
</feature>